<dbReference type="EMBL" id="ASHM01044637">
    <property type="protein sequence ID" value="PNX83663.1"/>
    <property type="molecule type" value="Genomic_DNA"/>
</dbReference>
<evidence type="ECO:0000256" key="1">
    <source>
        <dbReference type="ARBA" id="ARBA00004651"/>
    </source>
</evidence>
<sequence>MSIEINSISIEEGENDHSSELRWTTTLSLAFQSLGVVYGDIGTSPLYVLTSTFPHGIDHMDDLLAVWRHGAIKTSWTSFSFCLWRYGAGKWRCGAG</sequence>
<evidence type="ECO:0000256" key="2">
    <source>
        <dbReference type="ARBA" id="ARBA00008440"/>
    </source>
</evidence>
<proteinExistence type="inferred from homology"/>
<dbReference type="AlphaFoldDB" id="A0A2K3LYS2"/>
<dbReference type="STRING" id="57577.A0A2K3LYS2"/>
<feature type="domain" description="K+ potassium transporter integral membrane" evidence="3">
    <location>
        <begin position="29"/>
        <end position="54"/>
    </location>
</feature>
<name>A0A2K3LYS2_TRIPR</name>
<dbReference type="PANTHER" id="PTHR30540">
    <property type="entry name" value="OSMOTIC STRESS POTASSIUM TRANSPORTER"/>
    <property type="match status" value="1"/>
</dbReference>
<dbReference type="GO" id="GO:0015079">
    <property type="term" value="F:potassium ion transmembrane transporter activity"/>
    <property type="evidence" value="ECO:0007669"/>
    <property type="project" value="InterPro"/>
</dbReference>
<protein>
    <submittedName>
        <fullName evidence="4">Potassium transporter 5-like protein</fullName>
    </submittedName>
</protein>
<organism evidence="4 5">
    <name type="scientific">Trifolium pratense</name>
    <name type="common">Red clover</name>
    <dbReference type="NCBI Taxonomy" id="57577"/>
    <lineage>
        <taxon>Eukaryota</taxon>
        <taxon>Viridiplantae</taxon>
        <taxon>Streptophyta</taxon>
        <taxon>Embryophyta</taxon>
        <taxon>Tracheophyta</taxon>
        <taxon>Spermatophyta</taxon>
        <taxon>Magnoliopsida</taxon>
        <taxon>eudicotyledons</taxon>
        <taxon>Gunneridae</taxon>
        <taxon>Pentapetalae</taxon>
        <taxon>rosids</taxon>
        <taxon>fabids</taxon>
        <taxon>Fabales</taxon>
        <taxon>Fabaceae</taxon>
        <taxon>Papilionoideae</taxon>
        <taxon>50 kb inversion clade</taxon>
        <taxon>NPAAA clade</taxon>
        <taxon>Hologalegina</taxon>
        <taxon>IRL clade</taxon>
        <taxon>Trifolieae</taxon>
        <taxon>Trifolium</taxon>
    </lineage>
</organism>
<accession>A0A2K3LYS2</accession>
<dbReference type="ExpressionAtlas" id="A0A2K3LYS2">
    <property type="expression patterns" value="baseline"/>
</dbReference>
<dbReference type="Proteomes" id="UP000236291">
    <property type="component" value="Unassembled WGS sequence"/>
</dbReference>
<evidence type="ECO:0000313" key="5">
    <source>
        <dbReference type="Proteomes" id="UP000236291"/>
    </source>
</evidence>
<dbReference type="PANTHER" id="PTHR30540:SF94">
    <property type="entry name" value="POTASSIUM TRANSPORTER 5"/>
    <property type="match status" value="1"/>
</dbReference>
<reference evidence="4 5" key="1">
    <citation type="journal article" date="2014" name="Am. J. Bot.">
        <title>Genome assembly and annotation for red clover (Trifolium pratense; Fabaceae).</title>
        <authorList>
            <person name="Istvanek J."/>
            <person name="Jaros M."/>
            <person name="Krenek A."/>
            <person name="Repkova J."/>
        </authorList>
    </citation>
    <scope>NUCLEOTIDE SEQUENCE [LARGE SCALE GENOMIC DNA]</scope>
    <source>
        <strain evidence="5">cv. Tatra</strain>
        <tissue evidence="4">Young leaves</tissue>
    </source>
</reference>
<evidence type="ECO:0000259" key="3">
    <source>
        <dbReference type="Pfam" id="PF02705"/>
    </source>
</evidence>
<dbReference type="Pfam" id="PF02705">
    <property type="entry name" value="K_trans"/>
    <property type="match status" value="1"/>
</dbReference>
<comment type="subcellular location">
    <subcellularLocation>
        <location evidence="1">Cell membrane</location>
        <topology evidence="1">Multi-pass membrane protein</topology>
    </subcellularLocation>
</comment>
<evidence type="ECO:0000313" key="4">
    <source>
        <dbReference type="EMBL" id="PNX83663.1"/>
    </source>
</evidence>
<comment type="caution">
    <text evidence="4">The sequence shown here is derived from an EMBL/GenBank/DDBJ whole genome shotgun (WGS) entry which is preliminary data.</text>
</comment>
<comment type="similarity">
    <text evidence="2">Belongs to the HAK/KUP transporter (TC 2.A.72.3) family.</text>
</comment>
<gene>
    <name evidence="4" type="ORF">L195_g039707</name>
</gene>
<dbReference type="InterPro" id="IPR053951">
    <property type="entry name" value="K_trans_N"/>
</dbReference>
<dbReference type="InterPro" id="IPR003855">
    <property type="entry name" value="K+_transporter"/>
</dbReference>
<dbReference type="GO" id="GO:0005886">
    <property type="term" value="C:plasma membrane"/>
    <property type="evidence" value="ECO:0007669"/>
    <property type="project" value="UniProtKB-SubCell"/>
</dbReference>
<reference evidence="4 5" key="2">
    <citation type="journal article" date="2017" name="Front. Plant Sci.">
        <title>Gene Classification and Mining of Molecular Markers Useful in Red Clover (Trifolium pratense) Breeding.</title>
        <authorList>
            <person name="Istvanek J."/>
            <person name="Dluhosova J."/>
            <person name="Dluhos P."/>
            <person name="Patkova L."/>
            <person name="Nedelnik J."/>
            <person name="Repkova J."/>
        </authorList>
    </citation>
    <scope>NUCLEOTIDE SEQUENCE [LARGE SCALE GENOMIC DNA]</scope>
    <source>
        <strain evidence="5">cv. Tatra</strain>
        <tissue evidence="4">Young leaves</tissue>
    </source>
</reference>